<sequence length="117" mass="13383">MAGFLLGYGKICTITNYYMMNDLTTRLNETRFLIAEKVGGRIKVKLAVTIPKGIYTKQVYQRHVRKVLNLFSRSAGSLKLGVFIPDNRESEVVIFNYLENLQILLTESGLTYDMIKL</sequence>
<keyword evidence="2" id="KW-1185">Reference proteome</keyword>
<accession>A0ABU6BRG3</accession>
<protein>
    <submittedName>
        <fullName evidence="1">Uncharacterized protein</fullName>
    </submittedName>
</protein>
<dbReference type="EMBL" id="JAJGWQ010000003">
    <property type="protein sequence ID" value="MEB3782401.1"/>
    <property type="molecule type" value="Genomic_DNA"/>
</dbReference>
<dbReference type="Proteomes" id="UP001336015">
    <property type="component" value="Unassembled WGS sequence"/>
</dbReference>
<comment type="caution">
    <text evidence="1">The sequence shown here is derived from an EMBL/GenBank/DDBJ whole genome shotgun (WGS) entry which is preliminary data.</text>
</comment>
<organism evidence="1 2">
    <name type="scientific">Pseudomonas paracarnis</name>
    <dbReference type="NCBI Taxonomy" id="2750625"/>
    <lineage>
        <taxon>Bacteria</taxon>
        <taxon>Pseudomonadati</taxon>
        <taxon>Pseudomonadota</taxon>
        <taxon>Gammaproteobacteria</taxon>
        <taxon>Pseudomonadales</taxon>
        <taxon>Pseudomonadaceae</taxon>
        <taxon>Pseudomonas</taxon>
    </lineage>
</organism>
<proteinExistence type="predicted"/>
<reference evidence="1 2" key="1">
    <citation type="journal article" date="2023" name="Int J Dairy Technol">
        <title>Genome based analysis of Pseudomonas paracarnis RQ057, a strain responsible for blue discoloration spoilage in processed cheese.</title>
        <authorList>
            <person name="Rodrigues Rd.S."/>
            <person name="Machado S.G."/>
            <person name="de Carvalho A.F."/>
            <person name="Nero L.A."/>
        </authorList>
    </citation>
    <scope>NUCLEOTIDE SEQUENCE [LARGE SCALE GENOMIC DNA]</scope>
    <source>
        <strain evidence="1 2">RQ057</strain>
    </source>
</reference>
<dbReference type="RefSeq" id="WP_181073633.1">
    <property type="nucleotide sequence ID" value="NZ_JAJGWQ010000003.1"/>
</dbReference>
<name>A0ABU6BRG3_9PSED</name>
<evidence type="ECO:0000313" key="1">
    <source>
        <dbReference type="EMBL" id="MEB3782401.1"/>
    </source>
</evidence>
<evidence type="ECO:0000313" key="2">
    <source>
        <dbReference type="Proteomes" id="UP001336015"/>
    </source>
</evidence>
<gene>
    <name evidence="1" type="ORF">LLW09_07510</name>
</gene>